<evidence type="ECO:0000256" key="4">
    <source>
        <dbReference type="ARBA" id="ARBA00022723"/>
    </source>
</evidence>
<dbReference type="PANTHER" id="PTHR24279:SF120">
    <property type="entry name" value="CYTOCHROME P450"/>
    <property type="match status" value="1"/>
</dbReference>
<reference evidence="10 11" key="1">
    <citation type="journal article" date="2018" name="Nat. Ecol. Evol.">
        <title>Genomic signatures of mitonuclear coevolution across populations of Tigriopus californicus.</title>
        <authorList>
            <person name="Barreto F.S."/>
            <person name="Watson E.T."/>
            <person name="Lima T.G."/>
            <person name="Willett C.S."/>
            <person name="Edmands S."/>
            <person name="Li W."/>
            <person name="Burton R.S."/>
        </authorList>
    </citation>
    <scope>NUCLEOTIDE SEQUENCE [LARGE SCALE GENOMIC DNA]</scope>
    <source>
        <strain evidence="10 11">San Diego</strain>
    </source>
</reference>
<organism evidence="10 11">
    <name type="scientific">Tigriopus californicus</name>
    <name type="common">Marine copepod</name>
    <dbReference type="NCBI Taxonomy" id="6832"/>
    <lineage>
        <taxon>Eukaryota</taxon>
        <taxon>Metazoa</taxon>
        <taxon>Ecdysozoa</taxon>
        <taxon>Arthropoda</taxon>
        <taxon>Crustacea</taxon>
        <taxon>Multicrustacea</taxon>
        <taxon>Hexanauplia</taxon>
        <taxon>Copepoda</taxon>
        <taxon>Harpacticoida</taxon>
        <taxon>Harpacticidae</taxon>
        <taxon>Tigriopus</taxon>
    </lineage>
</organism>
<dbReference type="PANTHER" id="PTHR24279">
    <property type="entry name" value="CYTOCHROME P450"/>
    <property type="match status" value="1"/>
</dbReference>
<dbReference type="Pfam" id="PF00067">
    <property type="entry name" value="p450"/>
    <property type="match status" value="2"/>
</dbReference>
<dbReference type="CDD" id="cd11054">
    <property type="entry name" value="CYP24A1-like"/>
    <property type="match status" value="1"/>
</dbReference>
<keyword evidence="4 8" id="KW-0479">Metal-binding</keyword>
<dbReference type="STRING" id="6832.A0A553P430"/>
<dbReference type="InterPro" id="IPR017972">
    <property type="entry name" value="Cyt_P450_CS"/>
</dbReference>
<dbReference type="PROSITE" id="PS00086">
    <property type="entry name" value="CYTOCHROME_P450"/>
    <property type="match status" value="1"/>
</dbReference>
<comment type="caution">
    <text evidence="10">The sequence shown here is derived from an EMBL/GenBank/DDBJ whole genome shotgun (WGS) entry which is preliminary data.</text>
</comment>
<evidence type="ECO:0000256" key="7">
    <source>
        <dbReference type="ARBA" id="ARBA00023033"/>
    </source>
</evidence>
<dbReference type="GO" id="GO:0016705">
    <property type="term" value="F:oxidoreductase activity, acting on paired donors, with incorporation or reduction of molecular oxygen"/>
    <property type="evidence" value="ECO:0007669"/>
    <property type="project" value="InterPro"/>
</dbReference>
<evidence type="ECO:0000313" key="10">
    <source>
        <dbReference type="EMBL" id="TRY72400.1"/>
    </source>
</evidence>
<proteinExistence type="inferred from homology"/>
<evidence type="ECO:0000256" key="6">
    <source>
        <dbReference type="ARBA" id="ARBA00023004"/>
    </source>
</evidence>
<evidence type="ECO:0000256" key="9">
    <source>
        <dbReference type="RuleBase" id="RU000461"/>
    </source>
</evidence>
<comment type="similarity">
    <text evidence="2 9">Belongs to the cytochrome P450 family.</text>
</comment>
<dbReference type="InterPro" id="IPR001128">
    <property type="entry name" value="Cyt_P450"/>
</dbReference>
<keyword evidence="6 8" id="KW-0408">Iron</keyword>
<feature type="binding site" description="axial binding residue" evidence="8">
    <location>
        <position position="437"/>
    </location>
    <ligand>
        <name>heme</name>
        <dbReference type="ChEBI" id="CHEBI:30413"/>
    </ligand>
    <ligandPart>
        <name>Fe</name>
        <dbReference type="ChEBI" id="CHEBI:18248"/>
    </ligandPart>
</feature>
<dbReference type="AlphaFoldDB" id="A0A553P430"/>
<gene>
    <name evidence="10" type="ORF">TCAL_00292</name>
</gene>
<evidence type="ECO:0008006" key="12">
    <source>
        <dbReference type="Google" id="ProtNLM"/>
    </source>
</evidence>
<dbReference type="Proteomes" id="UP000318571">
    <property type="component" value="Chromosome 7"/>
</dbReference>
<dbReference type="InterPro" id="IPR050479">
    <property type="entry name" value="CYP11_CYP27_families"/>
</dbReference>
<accession>A0A553P430</accession>
<dbReference type="GO" id="GO:0005506">
    <property type="term" value="F:iron ion binding"/>
    <property type="evidence" value="ECO:0007669"/>
    <property type="project" value="InterPro"/>
</dbReference>
<evidence type="ECO:0000256" key="8">
    <source>
        <dbReference type="PIRSR" id="PIRSR602401-1"/>
    </source>
</evidence>
<protein>
    <recommendedName>
        <fullName evidence="12">Cytochrome P450</fullName>
    </recommendedName>
</protein>
<dbReference type="PRINTS" id="PR00385">
    <property type="entry name" value="P450"/>
</dbReference>
<keyword evidence="7 9" id="KW-0503">Monooxygenase</keyword>
<dbReference type="GO" id="GO:0020037">
    <property type="term" value="F:heme binding"/>
    <property type="evidence" value="ECO:0007669"/>
    <property type="project" value="InterPro"/>
</dbReference>
<keyword evidence="5 9" id="KW-0560">Oxidoreductase</keyword>
<evidence type="ECO:0000256" key="3">
    <source>
        <dbReference type="ARBA" id="ARBA00022617"/>
    </source>
</evidence>
<evidence type="ECO:0000256" key="1">
    <source>
        <dbReference type="ARBA" id="ARBA00001971"/>
    </source>
</evidence>
<evidence type="ECO:0000313" key="11">
    <source>
        <dbReference type="Proteomes" id="UP000318571"/>
    </source>
</evidence>
<dbReference type="OMA" id="HGTRMCA"/>
<keyword evidence="3 8" id="KW-0349">Heme</keyword>
<dbReference type="GO" id="GO:0004497">
    <property type="term" value="F:monooxygenase activity"/>
    <property type="evidence" value="ECO:0007669"/>
    <property type="project" value="UniProtKB-KW"/>
</dbReference>
<evidence type="ECO:0000256" key="2">
    <source>
        <dbReference type="ARBA" id="ARBA00010617"/>
    </source>
</evidence>
<sequence>MATQALARIPGPSTYPLIGNLYQYNNWVGPFNKFKYHEALQSLYRTYGPVVKQSIGGRVIVHVFEPSDIQCVYSQEGKWPLVPPLQETTQMYRQQKQMSLGLGNTNGAEWYRLRANSQQKMLRPKEVQFHLPVVNQIAQDLALRINRIRYTTSEVNDLRLEIGRWSLENAAALVFDHRLGCLASNTDDEEFGRQMVEANASIFKLSGLLKLSMPFYKYASTPKWRQLVRAEDFFYSKAIQLVDDALLRLKDAIEGATLREDVTVICLSLFSDGLSTTTPTLLFNLYALATNRPAQDKLYEEINSIVGKSEAVTEEHISKMVFLKAFVKETFRQVVQVSSEPYLLCNRFFLGFAFRLWPNGTEVSRYTEEDMELSGYHIPAGTHVDLNPLVHFRDSRWFPNPSAHLPERWLRISEDRKDSNLVHPYLLTPFGHGTRMCAGRRFAEQDLYVVLATLLRRFILSYPVGEDMDQIYHTLLFPDRPVRVKFLDRSQSKSMNKDIK</sequence>
<comment type="cofactor">
    <cofactor evidence="1 8">
        <name>heme</name>
        <dbReference type="ChEBI" id="CHEBI:30413"/>
    </cofactor>
</comment>
<dbReference type="SUPFAM" id="SSF48264">
    <property type="entry name" value="Cytochrome P450"/>
    <property type="match status" value="1"/>
</dbReference>
<dbReference type="InterPro" id="IPR002401">
    <property type="entry name" value="Cyt_P450_E_grp-I"/>
</dbReference>
<keyword evidence="11" id="KW-1185">Reference proteome</keyword>
<name>A0A553P430_TIGCA</name>
<dbReference type="Gene3D" id="1.10.630.10">
    <property type="entry name" value="Cytochrome P450"/>
    <property type="match status" value="1"/>
</dbReference>
<evidence type="ECO:0000256" key="5">
    <source>
        <dbReference type="ARBA" id="ARBA00023002"/>
    </source>
</evidence>
<dbReference type="EMBL" id="VCGU01000008">
    <property type="protein sequence ID" value="TRY72400.1"/>
    <property type="molecule type" value="Genomic_DNA"/>
</dbReference>
<dbReference type="InterPro" id="IPR036396">
    <property type="entry name" value="Cyt_P450_sf"/>
</dbReference>
<dbReference type="PRINTS" id="PR00463">
    <property type="entry name" value="EP450I"/>
</dbReference>